<comment type="similarity">
    <text evidence="2">Belongs to the transketolase family.</text>
</comment>
<dbReference type="InterPro" id="IPR009014">
    <property type="entry name" value="Transketo_C/PFOR_II"/>
</dbReference>
<gene>
    <name evidence="5" type="primary">dxs_27</name>
    <name evidence="5" type="ORF">SDC9_34058</name>
</gene>
<dbReference type="PANTHER" id="PTHR43825:SF1">
    <property type="entry name" value="TRANSKETOLASE-LIKE PYRIMIDINE-BINDING DOMAIN-CONTAINING PROTEIN"/>
    <property type="match status" value="1"/>
</dbReference>
<dbReference type="EC" id="2.2.1.7" evidence="5"/>
<organism evidence="5">
    <name type="scientific">bioreactor metagenome</name>
    <dbReference type="NCBI Taxonomy" id="1076179"/>
    <lineage>
        <taxon>unclassified sequences</taxon>
        <taxon>metagenomes</taxon>
        <taxon>ecological metagenomes</taxon>
    </lineage>
</organism>
<keyword evidence="5" id="KW-0808">Transferase</keyword>
<dbReference type="InterPro" id="IPR029061">
    <property type="entry name" value="THDP-binding"/>
</dbReference>
<dbReference type="FunFam" id="3.40.50.970:FF:000129">
    <property type="entry name" value="Transketolase"/>
    <property type="match status" value="1"/>
</dbReference>
<dbReference type="AlphaFoldDB" id="A0A644VAF5"/>
<comment type="caution">
    <text evidence="5">The sequence shown here is derived from an EMBL/GenBank/DDBJ whole genome shotgun (WGS) entry which is preliminary data.</text>
</comment>
<dbReference type="GO" id="GO:0008661">
    <property type="term" value="F:1-deoxy-D-xylulose-5-phosphate synthase activity"/>
    <property type="evidence" value="ECO:0007669"/>
    <property type="project" value="UniProtKB-EC"/>
</dbReference>
<dbReference type="SUPFAM" id="SSF52922">
    <property type="entry name" value="TK C-terminal domain-like"/>
    <property type="match status" value="1"/>
</dbReference>
<evidence type="ECO:0000256" key="3">
    <source>
        <dbReference type="ARBA" id="ARBA00023052"/>
    </source>
</evidence>
<accession>A0A644VAF5</accession>
<dbReference type="EMBL" id="VSSQ01000249">
    <property type="protein sequence ID" value="MPL88045.1"/>
    <property type="molecule type" value="Genomic_DNA"/>
</dbReference>
<dbReference type="Gene3D" id="3.40.50.970">
    <property type="match status" value="1"/>
</dbReference>
<evidence type="ECO:0000256" key="2">
    <source>
        <dbReference type="ARBA" id="ARBA00007131"/>
    </source>
</evidence>
<dbReference type="Pfam" id="PF02779">
    <property type="entry name" value="Transket_pyr"/>
    <property type="match status" value="1"/>
</dbReference>
<name>A0A644VAF5_9ZZZZ</name>
<dbReference type="Gene3D" id="3.40.50.920">
    <property type="match status" value="1"/>
</dbReference>
<sequence>MNNIANKAVICDVLLQAANKDKNIVVLCSDSRGSGSMTAFANSNPTQFIEVGIAEQNLVAISAGLASCGKKTYAVSPASFLSTRSMEQVKVDVAYSNTNVKLVGISGGISYGSLGATHHSVNDIAIMSSIANMRVYLPSDRFQTKELIEKLLQDKKPAYIRVGRNAVEDVYTDGKIDFTLDKATVVTEGNDIAIIACGEMVSTAKVAADQLQTQGIKARVLDMYCLKPLDRQAIQKAAEECKGIITIEEHSCYGGLGSLVCSVVAQTCFTKVKVLALPDEPIVSGKSPQIFAHYGLNSAGIMAAVKEILK</sequence>
<evidence type="ECO:0000313" key="5">
    <source>
        <dbReference type="EMBL" id="MPL88045.1"/>
    </source>
</evidence>
<dbReference type="InterPro" id="IPR051157">
    <property type="entry name" value="PDH/Transketolase"/>
</dbReference>
<dbReference type="PANTHER" id="PTHR43825">
    <property type="entry name" value="PYRUVATE DEHYDROGENASE E1 COMPONENT"/>
    <property type="match status" value="1"/>
</dbReference>
<evidence type="ECO:0000259" key="4">
    <source>
        <dbReference type="SMART" id="SM00861"/>
    </source>
</evidence>
<dbReference type="Pfam" id="PF02780">
    <property type="entry name" value="Transketolase_C"/>
    <property type="match status" value="1"/>
</dbReference>
<reference evidence="5" key="1">
    <citation type="submission" date="2019-08" db="EMBL/GenBank/DDBJ databases">
        <authorList>
            <person name="Kucharzyk K."/>
            <person name="Murdoch R.W."/>
            <person name="Higgins S."/>
            <person name="Loffler F."/>
        </authorList>
    </citation>
    <scope>NUCLEOTIDE SEQUENCE</scope>
</reference>
<keyword evidence="3" id="KW-0786">Thiamine pyrophosphate</keyword>
<proteinExistence type="inferred from homology"/>
<evidence type="ECO:0000256" key="1">
    <source>
        <dbReference type="ARBA" id="ARBA00001964"/>
    </source>
</evidence>
<feature type="domain" description="Transketolase-like pyrimidine-binding" evidence="4">
    <location>
        <begin position="4"/>
        <end position="170"/>
    </location>
</feature>
<dbReference type="SUPFAM" id="SSF52518">
    <property type="entry name" value="Thiamin diphosphate-binding fold (THDP-binding)"/>
    <property type="match status" value="1"/>
</dbReference>
<dbReference type="SMART" id="SM00861">
    <property type="entry name" value="Transket_pyr"/>
    <property type="match status" value="1"/>
</dbReference>
<dbReference type="InterPro" id="IPR005475">
    <property type="entry name" value="Transketolase-like_Pyr-bd"/>
</dbReference>
<dbReference type="InterPro" id="IPR033248">
    <property type="entry name" value="Transketolase_C"/>
</dbReference>
<protein>
    <submittedName>
        <fullName evidence="5">1-deoxy-D-xylulose-5-phosphate synthase</fullName>
        <ecNumber evidence="5">2.2.1.7</ecNumber>
    </submittedName>
</protein>
<dbReference type="CDD" id="cd07033">
    <property type="entry name" value="TPP_PYR_DXS_TK_like"/>
    <property type="match status" value="1"/>
</dbReference>
<comment type="cofactor">
    <cofactor evidence="1">
        <name>thiamine diphosphate</name>
        <dbReference type="ChEBI" id="CHEBI:58937"/>
    </cofactor>
</comment>